<dbReference type="InterPro" id="IPR051481">
    <property type="entry name" value="BTB-POZ/Galectin-3-binding"/>
</dbReference>
<feature type="domain" description="BTB" evidence="1">
    <location>
        <begin position="230"/>
        <end position="297"/>
    </location>
</feature>
<dbReference type="Gene3D" id="3.30.710.10">
    <property type="entry name" value="Potassium Channel Kv1.1, Chain A"/>
    <property type="match status" value="1"/>
</dbReference>
<protein>
    <recommendedName>
        <fullName evidence="1">BTB domain-containing protein</fullName>
    </recommendedName>
</protein>
<evidence type="ECO:0000313" key="2">
    <source>
        <dbReference type="EMBL" id="KAJ8316704.1"/>
    </source>
</evidence>
<dbReference type="PANTHER" id="PTHR24410">
    <property type="entry name" value="HL07962P-RELATED"/>
    <property type="match status" value="1"/>
</dbReference>
<evidence type="ECO:0000259" key="1">
    <source>
        <dbReference type="PROSITE" id="PS50097"/>
    </source>
</evidence>
<reference evidence="2 3" key="1">
    <citation type="submission" date="2022-12" db="EMBL/GenBank/DDBJ databases">
        <title>Chromosome-level genome of Tegillarca granosa.</title>
        <authorList>
            <person name="Kim J."/>
        </authorList>
    </citation>
    <scope>NUCLEOTIDE SEQUENCE [LARGE SCALE GENOMIC DNA]</scope>
    <source>
        <strain evidence="2">Teg-2019</strain>
        <tissue evidence="2">Adductor muscle</tissue>
    </source>
</reference>
<accession>A0ABQ9FHE4</accession>
<dbReference type="InterPro" id="IPR000210">
    <property type="entry name" value="BTB/POZ_dom"/>
</dbReference>
<gene>
    <name evidence="2" type="ORF">KUTeg_005742</name>
</gene>
<dbReference type="Proteomes" id="UP001217089">
    <property type="component" value="Unassembled WGS sequence"/>
</dbReference>
<keyword evidence="3" id="KW-1185">Reference proteome</keyword>
<organism evidence="2 3">
    <name type="scientific">Tegillarca granosa</name>
    <name type="common">Malaysian cockle</name>
    <name type="synonym">Anadara granosa</name>
    <dbReference type="NCBI Taxonomy" id="220873"/>
    <lineage>
        <taxon>Eukaryota</taxon>
        <taxon>Metazoa</taxon>
        <taxon>Spiralia</taxon>
        <taxon>Lophotrochozoa</taxon>
        <taxon>Mollusca</taxon>
        <taxon>Bivalvia</taxon>
        <taxon>Autobranchia</taxon>
        <taxon>Pteriomorphia</taxon>
        <taxon>Arcoida</taxon>
        <taxon>Arcoidea</taxon>
        <taxon>Arcidae</taxon>
        <taxon>Tegillarca</taxon>
    </lineage>
</organism>
<dbReference type="SMART" id="SM00225">
    <property type="entry name" value="BTB"/>
    <property type="match status" value="1"/>
</dbReference>
<dbReference type="EMBL" id="JARBDR010000263">
    <property type="protein sequence ID" value="KAJ8316704.1"/>
    <property type="molecule type" value="Genomic_DNA"/>
</dbReference>
<proteinExistence type="predicted"/>
<dbReference type="InterPro" id="IPR011333">
    <property type="entry name" value="SKP1/BTB/POZ_sf"/>
</dbReference>
<sequence>MVLLNKGIAARFLGAGIGLGNSGRCLGAGTGFGKGIAARFLGAGTGFGKGIAARFLGAGIGLGNSGRCLGAGTGFGKGIAARFLGAGTGFGKGIAARFLGAGIGLGNSGRCLGAGTGFGMDITGRCLGAGIGTGTDSVNFVGTEAGTGGNDINCMQANPDKFQALEVGNRTHNKNPISNIESSTISCDNIMTTVIIHNGMVDEEAGTNAKHFKGIHHADFAQYYNNEEFSDLNLYVGNNHFKSHKIVLSSCSEVFKTMLSTAWCTENETILQESIQCEEVFDIFLKFFYTSEVVFTEENVVPLLLLADKYMVKELARLGIGYMVSVLDSENVLPWYKFSLKFNIDNLYTKCVSYISHNLEEFINQGKLVELDVDQLLPILDSGVIVITSEMKIVTAIINWLKAYDRTSEENIVEDVFTLMKCVRFPMLSPPELDKLERFPELKEVRHKIIPYLYVGYKFHSLANVTMSHFSEDSQKYFVPRIYTNQRTCCTVTNQSPDVIDFQTPFHLAAQRSTMYSIKWTYNKKFNDDPFTLQLTMSPTCPPVKVRIVTMTKRCFKGYTEVVIMNDAIHNIMPGTLRVVLGSRLGYESFIHKYGFSISIIPQII</sequence>
<dbReference type="PANTHER" id="PTHR24410:SF41">
    <property type="entry name" value="HL07962P"/>
    <property type="match status" value="1"/>
</dbReference>
<dbReference type="Pfam" id="PF00651">
    <property type="entry name" value="BTB"/>
    <property type="match status" value="1"/>
</dbReference>
<name>A0ABQ9FHE4_TEGGR</name>
<dbReference type="InterPro" id="IPR011705">
    <property type="entry name" value="BACK"/>
</dbReference>
<dbReference type="SMART" id="SM00875">
    <property type="entry name" value="BACK"/>
    <property type="match status" value="1"/>
</dbReference>
<dbReference type="Pfam" id="PF07707">
    <property type="entry name" value="BACK"/>
    <property type="match status" value="1"/>
</dbReference>
<comment type="caution">
    <text evidence="2">The sequence shown here is derived from an EMBL/GenBank/DDBJ whole genome shotgun (WGS) entry which is preliminary data.</text>
</comment>
<dbReference type="PROSITE" id="PS50097">
    <property type="entry name" value="BTB"/>
    <property type="match status" value="1"/>
</dbReference>
<dbReference type="SUPFAM" id="SSF54695">
    <property type="entry name" value="POZ domain"/>
    <property type="match status" value="1"/>
</dbReference>
<dbReference type="Gene3D" id="1.25.40.420">
    <property type="match status" value="1"/>
</dbReference>
<evidence type="ECO:0000313" key="3">
    <source>
        <dbReference type="Proteomes" id="UP001217089"/>
    </source>
</evidence>